<dbReference type="CDD" id="cd00161">
    <property type="entry name" value="beta-trefoil_Ricin-like"/>
    <property type="match status" value="1"/>
</dbReference>
<name>A0ABU7P497_9ACTN</name>
<dbReference type="EMBL" id="JAZEWV010000001">
    <property type="protein sequence ID" value="MEE4540632.1"/>
    <property type="molecule type" value="Genomic_DNA"/>
</dbReference>
<dbReference type="CDD" id="cd18821">
    <property type="entry name" value="GH43_Pc3Gal43A-like"/>
    <property type="match status" value="1"/>
</dbReference>
<dbReference type="Proteomes" id="UP001344658">
    <property type="component" value="Unassembled WGS sequence"/>
</dbReference>
<comment type="caution">
    <text evidence="7">The sequence shown here is derived from an EMBL/GenBank/DDBJ whole genome shotgun (WGS) entry which is preliminary data.</text>
</comment>
<dbReference type="Pfam" id="PF04616">
    <property type="entry name" value="Glyco_hydro_43"/>
    <property type="match status" value="1"/>
</dbReference>
<dbReference type="InterPro" id="IPR035992">
    <property type="entry name" value="Ricin_B-like_lectins"/>
</dbReference>
<gene>
    <name evidence="7" type="ORF">V2S66_01445</name>
</gene>
<feature type="domain" description="Ricin B lectin" evidence="6">
    <location>
        <begin position="351"/>
        <end position="492"/>
    </location>
</feature>
<dbReference type="SUPFAM" id="SSF50370">
    <property type="entry name" value="Ricin B-like lectins"/>
    <property type="match status" value="1"/>
</dbReference>
<sequence length="492" mass="51503">MPKNTGRPRRLLRRIVTGLLLLAAAVLGPLPAAHAAPVSTFTPGAAWNDQNGNPLQMHGLGIVKSGSTWYGFGEDKNGENSSDTSFRSIPCFTSTDLRTWTFQSSALPRQASGDLGPGRIVERPKVLYNASTRTYVMYAHIDNPAYTEAKVGVATSSTPCGPYAYRGSFQPLGNQSRDESLFQDTDGTAYLLTEDRGHSRTHIERLSADYLSVAADVADVAGYEAPAMMKSGGRYFILGSSLTGWNTNDNMYASAASPGGPWSSYSAFAPAGTSTYNTQTANIIQVSGTAGTTFIYAGDRWNPNDLGGSPLVWLPITVSGSTLNVGWFASWSLDVGAGTWTANASVPSAADHVLTSASDGQAVDVDNASTADGVPVVQWPANGGANQRWNLRRTSGNVFSLVSAASGKCLDVSGASTAPGGALIQWPCTGAANQLWAFDAVGDYASPSNTSYALKSLSSGLVVDVPNNSTTAGTALDQWTGNGGANQVWHVA</sequence>
<dbReference type="Gene3D" id="2.80.10.50">
    <property type="match status" value="3"/>
</dbReference>
<dbReference type="RefSeq" id="WP_330792494.1">
    <property type="nucleotide sequence ID" value="NZ_JAZEWV010000001.1"/>
</dbReference>
<accession>A0ABU7P497</accession>
<reference evidence="7 8" key="1">
    <citation type="submission" date="2023-12" db="EMBL/GenBank/DDBJ databases">
        <title>Streptomyces sp. V4-01.</title>
        <authorList>
            <person name="Somphong A."/>
            <person name="Phongsopitanun W."/>
        </authorList>
    </citation>
    <scope>NUCLEOTIDE SEQUENCE [LARGE SCALE GENOMIC DNA]</scope>
    <source>
        <strain evidence="7 8">V4-01</strain>
    </source>
</reference>
<dbReference type="SMART" id="SM00458">
    <property type="entry name" value="RICIN"/>
    <property type="match status" value="1"/>
</dbReference>
<keyword evidence="5" id="KW-0732">Signal</keyword>
<proteinExistence type="inferred from homology"/>
<evidence type="ECO:0000256" key="3">
    <source>
        <dbReference type="ARBA" id="ARBA00023295"/>
    </source>
</evidence>
<dbReference type="Pfam" id="PF14200">
    <property type="entry name" value="RicinB_lectin_2"/>
    <property type="match status" value="2"/>
</dbReference>
<evidence type="ECO:0000313" key="7">
    <source>
        <dbReference type="EMBL" id="MEE4540632.1"/>
    </source>
</evidence>
<evidence type="ECO:0000259" key="6">
    <source>
        <dbReference type="SMART" id="SM00458"/>
    </source>
</evidence>
<evidence type="ECO:0000256" key="2">
    <source>
        <dbReference type="ARBA" id="ARBA00022801"/>
    </source>
</evidence>
<dbReference type="SUPFAM" id="SSF75005">
    <property type="entry name" value="Arabinanase/levansucrase/invertase"/>
    <property type="match status" value="1"/>
</dbReference>
<evidence type="ECO:0000256" key="1">
    <source>
        <dbReference type="ARBA" id="ARBA00009865"/>
    </source>
</evidence>
<dbReference type="PANTHER" id="PTHR22925:SF3">
    <property type="entry name" value="GLYCOSYL HYDROLASE FAMILY PROTEIN 43"/>
    <property type="match status" value="1"/>
</dbReference>
<dbReference type="PROSITE" id="PS50231">
    <property type="entry name" value="RICIN_B_LECTIN"/>
    <property type="match status" value="1"/>
</dbReference>
<keyword evidence="3 4" id="KW-0326">Glycosidase</keyword>
<dbReference type="InterPro" id="IPR023296">
    <property type="entry name" value="Glyco_hydro_beta-prop_sf"/>
</dbReference>
<comment type="similarity">
    <text evidence="1 4">Belongs to the glycosyl hydrolase 43 family.</text>
</comment>
<evidence type="ECO:0000256" key="5">
    <source>
        <dbReference type="SAM" id="SignalP"/>
    </source>
</evidence>
<dbReference type="Gene3D" id="2.115.10.20">
    <property type="entry name" value="Glycosyl hydrolase domain, family 43"/>
    <property type="match status" value="1"/>
</dbReference>
<keyword evidence="8" id="KW-1185">Reference proteome</keyword>
<dbReference type="InterPro" id="IPR006710">
    <property type="entry name" value="Glyco_hydro_43"/>
</dbReference>
<evidence type="ECO:0000256" key="4">
    <source>
        <dbReference type="RuleBase" id="RU361187"/>
    </source>
</evidence>
<dbReference type="InterPro" id="IPR000772">
    <property type="entry name" value="Ricin_B_lectin"/>
</dbReference>
<keyword evidence="2 4" id="KW-0378">Hydrolase</keyword>
<protein>
    <submittedName>
        <fullName evidence="7">RICIN domain-containing protein</fullName>
    </submittedName>
</protein>
<feature type="signal peptide" evidence="5">
    <location>
        <begin position="1"/>
        <end position="35"/>
    </location>
</feature>
<dbReference type="PANTHER" id="PTHR22925">
    <property type="entry name" value="GLYCOSYL HYDROLASE 43 FAMILY MEMBER"/>
    <property type="match status" value="1"/>
</dbReference>
<feature type="chain" id="PRO_5045058217" evidence="5">
    <location>
        <begin position="36"/>
        <end position="492"/>
    </location>
</feature>
<organism evidence="7 8">
    <name type="scientific">Actinacidiphila polyblastidii</name>
    <dbReference type="NCBI Taxonomy" id="3110430"/>
    <lineage>
        <taxon>Bacteria</taxon>
        <taxon>Bacillati</taxon>
        <taxon>Actinomycetota</taxon>
        <taxon>Actinomycetes</taxon>
        <taxon>Kitasatosporales</taxon>
        <taxon>Streptomycetaceae</taxon>
        <taxon>Actinacidiphila</taxon>
    </lineage>
</organism>
<evidence type="ECO:0000313" key="8">
    <source>
        <dbReference type="Proteomes" id="UP001344658"/>
    </source>
</evidence>